<dbReference type="AlphaFoldDB" id="A0A0A1X388"/>
<organism evidence="4">
    <name type="scientific">Zeugodacus cucurbitae</name>
    <name type="common">Melon fruit fly</name>
    <name type="synonym">Bactrocera cucurbitae</name>
    <dbReference type="NCBI Taxonomy" id="28588"/>
    <lineage>
        <taxon>Eukaryota</taxon>
        <taxon>Metazoa</taxon>
        <taxon>Ecdysozoa</taxon>
        <taxon>Arthropoda</taxon>
        <taxon>Hexapoda</taxon>
        <taxon>Insecta</taxon>
        <taxon>Pterygota</taxon>
        <taxon>Neoptera</taxon>
        <taxon>Endopterygota</taxon>
        <taxon>Diptera</taxon>
        <taxon>Brachycera</taxon>
        <taxon>Muscomorpha</taxon>
        <taxon>Tephritoidea</taxon>
        <taxon>Tephritidae</taxon>
        <taxon>Zeugodacus</taxon>
        <taxon>Zeugodacus</taxon>
    </lineage>
</organism>
<name>A0A0A1X388_ZEUCU</name>
<sequence>MGFLSYVFGPKLYQEYGLDKKLYEPGGLERIGDQIISTLSLMWNISYYTSPFIVTFLYKRGYLVADSISSFAKFSTSIGIIVVITLCIRGFGRTQSKSYVKMIKAIEMSKLSSSNEETKRDLRKFDFDFSSWQVDFDARSVQGDEKKKQLISTSSRDSRQLRFATLPCKVAAYIAIHTFGIRMIYPGYIKLLQNYLNSFLIEGRAKLVEEHKAMRYKVKTVDNNEIDSIFVDNRQNGSTNGNTLVICSEGNAAYYEIGIMSTPLSLKYSVLGWNHPGFAGSTGAPYPEQDKNAIDAVVQLAIHRLGFAVEDIILYGWSIGGVSALWASNLYPDVKGVILDATFDDILYLAQSRMPESLSGIVRLGIREYCNLNNVESIQNYNGPISLIRRTEDEIISEDNRIETNRGNYLALTLLKYRYPFIFKTSQLTRMKKILSRPVDPKSFSLSNDDLCMSRLITYASDQGKSFPMLIGEDYSEDTRDQMAEFLLRKHFRDYKSTHCTPLPKDYFDIPWDIPIENGFVFT</sequence>
<dbReference type="PANTHER" id="PTHR12277">
    <property type="entry name" value="ALPHA/BETA HYDROLASE DOMAIN-CONTAINING PROTEIN"/>
    <property type="match status" value="1"/>
</dbReference>
<reference evidence="4" key="2">
    <citation type="journal article" date="2015" name="Gigascience">
        <title>Reconstructing a comprehensive transcriptome assembly of a white-pupal translocated strain of the pest fruit fly Bactrocera cucurbitae.</title>
        <authorList>
            <person name="Sim S.B."/>
            <person name="Calla B."/>
            <person name="Hall B."/>
            <person name="DeRego T."/>
            <person name="Geib S.M."/>
        </authorList>
    </citation>
    <scope>NUCLEOTIDE SEQUENCE</scope>
</reference>
<evidence type="ECO:0000256" key="1">
    <source>
        <dbReference type="SAM" id="Phobius"/>
    </source>
</evidence>
<gene>
    <name evidence="4" type="primary">ABHD16A</name>
    <name evidence="4" type="ORF">g.19638</name>
</gene>
<feature type="domain" description="AB hydrolase-1" evidence="2">
    <location>
        <begin position="252"/>
        <end position="363"/>
    </location>
</feature>
<evidence type="ECO:0000259" key="2">
    <source>
        <dbReference type="Pfam" id="PF00561"/>
    </source>
</evidence>
<keyword evidence="4" id="KW-0378">Hydrolase</keyword>
<feature type="transmembrane region" description="Helical" evidence="1">
    <location>
        <begin position="70"/>
        <end position="92"/>
    </location>
</feature>
<dbReference type="Pfam" id="PF22990">
    <property type="entry name" value="ABHD16_N"/>
    <property type="match status" value="1"/>
</dbReference>
<keyword evidence="1" id="KW-0472">Membrane</keyword>
<dbReference type="GO" id="GO:0012505">
    <property type="term" value="C:endomembrane system"/>
    <property type="evidence" value="ECO:0007669"/>
    <property type="project" value="TreeGrafter"/>
</dbReference>
<dbReference type="PANTHER" id="PTHR12277:SF72">
    <property type="entry name" value="BAT5L PROTEIN"/>
    <property type="match status" value="1"/>
</dbReference>
<feature type="transmembrane region" description="Helical" evidence="1">
    <location>
        <begin position="35"/>
        <end position="58"/>
    </location>
</feature>
<evidence type="ECO:0000259" key="3">
    <source>
        <dbReference type="Pfam" id="PF22990"/>
    </source>
</evidence>
<accession>A0A0A1X388</accession>
<feature type="domain" description="Phosphatidylserine Lipase ABHD16 N-terminal" evidence="3">
    <location>
        <begin position="2"/>
        <end position="128"/>
    </location>
</feature>
<dbReference type="GO" id="GO:0006660">
    <property type="term" value="P:phosphatidylserine catabolic process"/>
    <property type="evidence" value="ECO:0007669"/>
    <property type="project" value="TreeGrafter"/>
</dbReference>
<keyword evidence="1" id="KW-1133">Transmembrane helix</keyword>
<dbReference type="GeneID" id="105211089"/>
<dbReference type="GO" id="GO:0052651">
    <property type="term" value="P:monoacylglycerol catabolic process"/>
    <property type="evidence" value="ECO:0007669"/>
    <property type="project" value="TreeGrafter"/>
</dbReference>
<protein>
    <submittedName>
        <fullName evidence="4">Abhydrolase domain-containing protein 16A</fullName>
    </submittedName>
</protein>
<dbReference type="SUPFAM" id="SSF53474">
    <property type="entry name" value="alpha/beta-Hydrolases"/>
    <property type="match status" value="1"/>
</dbReference>
<dbReference type="OrthoDB" id="6412627at2759"/>
<dbReference type="EMBL" id="GBXI01008996">
    <property type="protein sequence ID" value="JAD05296.1"/>
    <property type="molecule type" value="Transcribed_RNA"/>
</dbReference>
<dbReference type="Gene3D" id="3.40.50.1820">
    <property type="entry name" value="alpha/beta hydrolase"/>
    <property type="match status" value="1"/>
</dbReference>
<dbReference type="GO" id="GO:0004620">
    <property type="term" value="F:phospholipase activity"/>
    <property type="evidence" value="ECO:0007669"/>
    <property type="project" value="TreeGrafter"/>
</dbReference>
<dbReference type="InterPro" id="IPR029058">
    <property type="entry name" value="AB_hydrolase_fold"/>
</dbReference>
<dbReference type="InterPro" id="IPR000073">
    <property type="entry name" value="AB_hydrolase_1"/>
</dbReference>
<dbReference type="InterPro" id="IPR054518">
    <property type="entry name" value="ABHD16_N"/>
</dbReference>
<dbReference type="Pfam" id="PF00561">
    <property type="entry name" value="Abhydrolase_1"/>
    <property type="match status" value="1"/>
</dbReference>
<dbReference type="GO" id="GO:0047372">
    <property type="term" value="F:monoacylglycerol lipase activity"/>
    <property type="evidence" value="ECO:0007669"/>
    <property type="project" value="TreeGrafter"/>
</dbReference>
<keyword evidence="1" id="KW-0812">Transmembrane</keyword>
<proteinExistence type="predicted"/>
<reference evidence="4" key="1">
    <citation type="submission" date="2014-11" db="EMBL/GenBank/DDBJ databases">
        <authorList>
            <person name="Geib S."/>
        </authorList>
    </citation>
    <scope>NUCLEOTIDE SEQUENCE</scope>
</reference>
<evidence type="ECO:0000313" key="4">
    <source>
        <dbReference type="EMBL" id="JAD05296.1"/>
    </source>
</evidence>